<gene>
    <name evidence="1" type="ORF">UREG_00318</name>
</gene>
<reference evidence="2" key="1">
    <citation type="journal article" date="2009" name="Genome Res.">
        <title>Comparative genomic analyses of the human fungal pathogens Coccidioides and their relatives.</title>
        <authorList>
            <person name="Sharpton T.J."/>
            <person name="Stajich J.E."/>
            <person name="Rounsley S.D."/>
            <person name="Gardner M.J."/>
            <person name="Wortman J.R."/>
            <person name="Jordar V.S."/>
            <person name="Maiti R."/>
            <person name="Kodira C.D."/>
            <person name="Neafsey D.E."/>
            <person name="Zeng Q."/>
            <person name="Hung C.-Y."/>
            <person name="McMahan C."/>
            <person name="Muszewska A."/>
            <person name="Grynberg M."/>
            <person name="Mandel M.A."/>
            <person name="Kellner E.M."/>
            <person name="Barker B.M."/>
            <person name="Galgiani J.N."/>
            <person name="Orbach M.J."/>
            <person name="Kirkland T.N."/>
            <person name="Cole G.T."/>
            <person name="Henn M.R."/>
            <person name="Birren B.W."/>
            <person name="Taylor J.W."/>
        </authorList>
    </citation>
    <scope>NUCLEOTIDE SEQUENCE [LARGE SCALE GENOMIC DNA]</scope>
    <source>
        <strain evidence="2">UAMH 1704</strain>
    </source>
</reference>
<dbReference type="Proteomes" id="UP000002058">
    <property type="component" value="Unassembled WGS sequence"/>
</dbReference>
<sequence>MSRRSFQVRPIGQSSWWIESIAASVPLEKQKFAGIANRTFFCHGGEARHRPAHRFMYASVSFNTAQSAFLLNSRRPGASEGFGHILWYGATKPVAASGGAKRRARTLTATQLQRMNIDARRNKAAVVEERRRRRRWKS</sequence>
<dbReference type="RefSeq" id="XP_002540805.1">
    <property type="nucleotide sequence ID" value="XM_002540759.1"/>
</dbReference>
<name>C4JDE4_UNCRE</name>
<keyword evidence="2" id="KW-1185">Reference proteome</keyword>
<evidence type="ECO:0000313" key="2">
    <source>
        <dbReference type="Proteomes" id="UP000002058"/>
    </source>
</evidence>
<dbReference type="InParanoid" id="C4JDE4"/>
<organism evidence="1 2">
    <name type="scientific">Uncinocarpus reesii (strain UAMH 1704)</name>
    <dbReference type="NCBI Taxonomy" id="336963"/>
    <lineage>
        <taxon>Eukaryota</taxon>
        <taxon>Fungi</taxon>
        <taxon>Dikarya</taxon>
        <taxon>Ascomycota</taxon>
        <taxon>Pezizomycotina</taxon>
        <taxon>Eurotiomycetes</taxon>
        <taxon>Eurotiomycetidae</taxon>
        <taxon>Onygenales</taxon>
        <taxon>Onygenaceae</taxon>
        <taxon>Uncinocarpus</taxon>
    </lineage>
</organism>
<dbReference type="GeneID" id="8439074"/>
<proteinExistence type="predicted"/>
<dbReference type="KEGG" id="ure:UREG_00318"/>
<dbReference type="VEuPathDB" id="FungiDB:UREG_00318"/>
<accession>C4JDE4</accession>
<dbReference type="HOGENOM" id="CLU_1856779_0_0_1"/>
<dbReference type="EMBL" id="CH476615">
    <property type="protein sequence ID" value="EEP75472.1"/>
    <property type="molecule type" value="Genomic_DNA"/>
</dbReference>
<protein>
    <submittedName>
        <fullName evidence="1">Uncharacterized protein</fullName>
    </submittedName>
</protein>
<evidence type="ECO:0000313" key="1">
    <source>
        <dbReference type="EMBL" id="EEP75472.1"/>
    </source>
</evidence>
<dbReference type="AlphaFoldDB" id="C4JDE4"/>